<proteinExistence type="inferred from homology"/>
<dbReference type="FunFam" id="2.40.240.10:FF:000004">
    <property type="entry name" value="Glutamyl-tRNA synthetase, cytoplasmic"/>
    <property type="match status" value="1"/>
</dbReference>
<evidence type="ECO:0000256" key="4">
    <source>
        <dbReference type="ARBA" id="ARBA00022490"/>
    </source>
</evidence>
<name>A0A3G2S9P3_MALR7</name>
<evidence type="ECO:0000256" key="11">
    <source>
        <dbReference type="ARBA" id="ARBA00030865"/>
    </source>
</evidence>
<evidence type="ECO:0000256" key="13">
    <source>
        <dbReference type="RuleBase" id="RU363037"/>
    </source>
</evidence>
<dbReference type="Pfam" id="PF03950">
    <property type="entry name" value="tRNA-synt_1c_C"/>
    <property type="match status" value="1"/>
</dbReference>
<evidence type="ECO:0000256" key="7">
    <source>
        <dbReference type="ARBA" id="ARBA00022741"/>
    </source>
</evidence>
<dbReference type="PROSITE" id="PS00178">
    <property type="entry name" value="AA_TRNA_LIGASE_I"/>
    <property type="match status" value="1"/>
</dbReference>
<dbReference type="InterPro" id="IPR020058">
    <property type="entry name" value="Glu/Gln-tRNA-synth_Ib_cat-dom"/>
</dbReference>
<dbReference type="Gene3D" id="3.40.30.70">
    <property type="match status" value="1"/>
</dbReference>
<evidence type="ECO:0000313" key="18">
    <source>
        <dbReference type="EMBL" id="AYO44052.1"/>
    </source>
</evidence>
<evidence type="ECO:0000259" key="17">
    <source>
        <dbReference type="Pfam" id="PF20974"/>
    </source>
</evidence>
<evidence type="ECO:0000256" key="9">
    <source>
        <dbReference type="ARBA" id="ARBA00022917"/>
    </source>
</evidence>
<dbReference type="HAMAP" id="MF_02076">
    <property type="entry name" value="Glu_tRNA_synth_type2"/>
    <property type="match status" value="1"/>
</dbReference>
<dbReference type="InterPro" id="IPR020056">
    <property type="entry name" value="Rbsml_bL25/Gln-tRNA_synth_N"/>
</dbReference>
<dbReference type="PANTHER" id="PTHR43097:SF5">
    <property type="entry name" value="GLUTAMATE--TRNA LIGASE"/>
    <property type="match status" value="1"/>
</dbReference>
<dbReference type="Pfam" id="PF20974">
    <property type="entry name" value="tRNA-synt_1c_C2"/>
    <property type="match status" value="1"/>
</dbReference>
<dbReference type="AlphaFoldDB" id="A0A3G2S9P3"/>
<keyword evidence="7 13" id="KW-0547">Nucleotide-binding</keyword>
<dbReference type="InterPro" id="IPR011035">
    <property type="entry name" value="Ribosomal_bL25/Gln-tRNA_synth"/>
</dbReference>
<reference evidence="18 19" key="1">
    <citation type="submission" date="2018-10" db="EMBL/GenBank/DDBJ databases">
        <title>Complete genome sequence of Malassezia restricta CBS 7877.</title>
        <authorList>
            <person name="Morand S.C."/>
            <person name="Bertignac M."/>
            <person name="Iltis A."/>
            <person name="Kolder I."/>
            <person name="Pirovano W."/>
            <person name="Jourdain R."/>
            <person name="Clavaud C."/>
        </authorList>
    </citation>
    <scope>NUCLEOTIDE SEQUENCE [LARGE SCALE GENOMIC DNA]</scope>
    <source>
        <strain evidence="18 19">CBS 7877</strain>
    </source>
</reference>
<evidence type="ECO:0000256" key="8">
    <source>
        <dbReference type="ARBA" id="ARBA00022840"/>
    </source>
</evidence>
<evidence type="ECO:0000256" key="1">
    <source>
        <dbReference type="ARBA" id="ARBA00004496"/>
    </source>
</evidence>
<organism evidence="18 19">
    <name type="scientific">Malassezia restricta (strain ATCC 96810 / NBRC 103918 / CBS 7877)</name>
    <name type="common">Seborrheic dermatitis infection agent</name>
    <dbReference type="NCBI Taxonomy" id="425264"/>
    <lineage>
        <taxon>Eukaryota</taxon>
        <taxon>Fungi</taxon>
        <taxon>Dikarya</taxon>
        <taxon>Basidiomycota</taxon>
        <taxon>Ustilaginomycotina</taxon>
        <taxon>Malasseziomycetes</taxon>
        <taxon>Malasseziales</taxon>
        <taxon>Malasseziaceae</taxon>
        <taxon>Malassezia</taxon>
    </lineage>
</organism>
<evidence type="ECO:0000313" key="19">
    <source>
        <dbReference type="Proteomes" id="UP000269793"/>
    </source>
</evidence>
<evidence type="ECO:0000256" key="12">
    <source>
        <dbReference type="ARBA" id="ARBA00048351"/>
    </source>
</evidence>
<evidence type="ECO:0000256" key="5">
    <source>
        <dbReference type="ARBA" id="ARBA00022553"/>
    </source>
</evidence>
<accession>A0A3G2S9P3</accession>
<dbReference type="Gene3D" id="3.40.50.620">
    <property type="entry name" value="HUPs"/>
    <property type="match status" value="1"/>
</dbReference>
<dbReference type="GO" id="GO:0010494">
    <property type="term" value="C:cytoplasmic stress granule"/>
    <property type="evidence" value="ECO:0007669"/>
    <property type="project" value="UniProtKB-ARBA"/>
</dbReference>
<dbReference type="NCBIfam" id="TIGR00463">
    <property type="entry name" value="gltX_arch"/>
    <property type="match status" value="1"/>
</dbReference>
<feature type="compositionally biased region" description="Low complexity" evidence="14">
    <location>
        <begin position="719"/>
        <end position="729"/>
    </location>
</feature>
<comment type="similarity">
    <text evidence="2">Belongs to the class-I aminoacyl-tRNA synthetase family. Glutamate--tRNA ligase type 2 subfamily.</text>
</comment>
<dbReference type="FunFam" id="1.10.1160.10:FF:000001">
    <property type="entry name" value="Glutamine--tRNA ligase"/>
    <property type="match status" value="1"/>
</dbReference>
<feature type="domain" description="Glutamyl/glutaminyl-tRNA synthetase class Ib catalytic" evidence="15">
    <location>
        <begin position="196"/>
        <end position="501"/>
    </location>
</feature>
<keyword evidence="9 13" id="KW-0648">Protein biosynthesis</keyword>
<dbReference type="SUPFAM" id="SSF52374">
    <property type="entry name" value="Nucleotidylyl transferase"/>
    <property type="match status" value="1"/>
</dbReference>
<comment type="subcellular location">
    <subcellularLocation>
        <location evidence="1">Cytoplasm</location>
    </subcellularLocation>
</comment>
<dbReference type="InterPro" id="IPR004526">
    <property type="entry name" value="Glu-tRNA-synth_arc/euk"/>
</dbReference>
<evidence type="ECO:0000256" key="10">
    <source>
        <dbReference type="ARBA" id="ARBA00023146"/>
    </source>
</evidence>
<keyword evidence="6 13" id="KW-0436">Ligase</keyword>
<dbReference type="Gene3D" id="3.90.800.10">
    <property type="entry name" value="Glutamyl-tRNA Synthetase, Domain 3"/>
    <property type="match status" value="1"/>
</dbReference>
<dbReference type="SUPFAM" id="SSF47616">
    <property type="entry name" value="GST C-terminal domain-like"/>
    <property type="match status" value="1"/>
</dbReference>
<dbReference type="InterPro" id="IPR036282">
    <property type="entry name" value="Glutathione-S-Trfase_C_sf"/>
</dbReference>
<dbReference type="SUPFAM" id="SSF50715">
    <property type="entry name" value="Ribosomal protein L25-like"/>
    <property type="match status" value="1"/>
</dbReference>
<dbReference type="InterPro" id="IPR050132">
    <property type="entry name" value="Gln/Glu-tRNA_Ligase"/>
</dbReference>
<keyword evidence="8 13" id="KW-0067">ATP-binding</keyword>
<keyword evidence="10 13" id="KW-0030">Aminoacyl-tRNA synthetase</keyword>
<dbReference type="EC" id="6.1.1.17" evidence="3"/>
<dbReference type="InterPro" id="IPR000924">
    <property type="entry name" value="Glu/Gln-tRNA-synth"/>
</dbReference>
<dbReference type="GO" id="GO:0004818">
    <property type="term" value="F:glutamate-tRNA ligase activity"/>
    <property type="evidence" value="ECO:0007669"/>
    <property type="project" value="UniProtKB-EC"/>
</dbReference>
<dbReference type="Gene3D" id="2.40.240.10">
    <property type="entry name" value="Ribosomal Protein L25, Chain P"/>
    <property type="match status" value="1"/>
</dbReference>
<evidence type="ECO:0000259" key="15">
    <source>
        <dbReference type="Pfam" id="PF00749"/>
    </source>
</evidence>
<dbReference type="OrthoDB" id="10250478at2759"/>
<dbReference type="Gene3D" id="1.10.1160.10">
    <property type="entry name" value="Glutamyl-trna Synthetase, Domain 2"/>
    <property type="match status" value="1"/>
</dbReference>
<dbReference type="InterPro" id="IPR020059">
    <property type="entry name" value="Glu/Gln-tRNA-synth_Ib_codon-bd"/>
</dbReference>
<dbReference type="InterPro" id="IPR020061">
    <property type="entry name" value="Glu_tRNA_lig_a-bdl"/>
</dbReference>
<keyword evidence="5" id="KW-0597">Phosphoprotein</keyword>
<dbReference type="GO" id="GO:0017102">
    <property type="term" value="C:methionyl glutamyl tRNA synthetase complex"/>
    <property type="evidence" value="ECO:0007669"/>
    <property type="project" value="UniProtKB-ARBA"/>
</dbReference>
<keyword evidence="4" id="KW-0963">Cytoplasm</keyword>
<protein>
    <recommendedName>
        <fullName evidence="3">glutamate--tRNA ligase</fullName>
        <ecNumber evidence="3">6.1.1.17</ecNumber>
    </recommendedName>
    <alternativeName>
        <fullName evidence="11">Glutamyl-tRNA synthetase</fullName>
    </alternativeName>
</protein>
<evidence type="ECO:0000256" key="6">
    <source>
        <dbReference type="ARBA" id="ARBA00022598"/>
    </source>
</evidence>
<feature type="domain" description="tRNA synthetases class I (E and Q) anti-codon binding" evidence="17">
    <location>
        <begin position="606"/>
        <end position="682"/>
    </location>
</feature>
<dbReference type="VEuPathDB" id="FungiDB:DNF11_3102"/>
<keyword evidence="19" id="KW-1185">Reference proteome</keyword>
<dbReference type="GO" id="GO:0005829">
    <property type="term" value="C:cytosol"/>
    <property type="evidence" value="ECO:0007669"/>
    <property type="project" value="TreeGrafter"/>
</dbReference>
<gene>
    <name evidence="18" type="ORF">DNF11_3102</name>
</gene>
<dbReference type="InterPro" id="IPR001412">
    <property type="entry name" value="aa-tRNA-synth_I_CS"/>
</dbReference>
<feature type="region of interest" description="Disordered" evidence="14">
    <location>
        <begin position="698"/>
        <end position="753"/>
    </location>
</feature>
<dbReference type="EMBL" id="CP033152">
    <property type="protein sequence ID" value="AYO44052.1"/>
    <property type="molecule type" value="Genomic_DNA"/>
</dbReference>
<dbReference type="FunFam" id="3.90.800.10:FF:000001">
    <property type="entry name" value="Glutamine--tRNA ligase"/>
    <property type="match status" value="1"/>
</dbReference>
<dbReference type="PANTHER" id="PTHR43097">
    <property type="entry name" value="GLUTAMINE-TRNA LIGASE"/>
    <property type="match status" value="1"/>
</dbReference>
<evidence type="ECO:0000256" key="2">
    <source>
        <dbReference type="ARBA" id="ARBA00008927"/>
    </source>
</evidence>
<dbReference type="PRINTS" id="PR00987">
    <property type="entry name" value="TRNASYNTHGLU"/>
</dbReference>
<dbReference type="Gene3D" id="1.20.1050.10">
    <property type="match status" value="1"/>
</dbReference>
<dbReference type="GO" id="GO:0005524">
    <property type="term" value="F:ATP binding"/>
    <property type="evidence" value="ECO:0007669"/>
    <property type="project" value="UniProtKB-KW"/>
</dbReference>
<sequence length="787" mass="87925">MTSPRLVLDPSARLPFVAPLVLANVAREKKQDSVDLSFEVNAPTALQSSESVEGALPVLRALASMADMMGTNDAEKQAVESFLTQSESMASAPFQQAMQSADDLDQHLALRTYLVGAGVSAADAAIWGAIRSSSPLLGIIKKHAHAHLARWFAHVDALPAFSGAVAAMNEAKSNMFKNKKTAAGFDLFLQGAKEGEVVTRFPPEASGYLHVGHAKAAILNQYFAKAYKGRLIVRFDDTNPSKEKQEFEDAIVEDLALLGIKADVVTHTSDYFEKLQELAVRMIKEGHAYADDTQQEQMRAERMDGIPSRRRDASVEENLQHFEAMLQGTEEGRSWCLRAKMSVDNPNKAMRDPVMYRCNADVPHQRTGTKWKAYPTYDFACPVVDSLEGVTHALRTNEYHDRNPQYAWFLQALGLRNVEIWDYGRLNFVYTLLSKRKLQWFVDHGVVSDWSDPRFPTVRGIRRRGMTIDCIQQFILSQGPSQQIINMEWDNIWALNKRLLDPVVPRFVALSENQLVKATIQGAPPAHEKQVPRHKKNAELGVKTTVYDSHIFLEQADAASFGDNEEITLMDWGNVIVRNKSVQDGVVTALELEAHLDGDFKVTKKKVTWLAQPTESRHLTPVMLLDFDYLITKKKLEEDDNFTDFLTPQTRFETPALADANVAELKEGDQIQFERNGYYILDKVQGVDGRREFIKIPDGRAASSASKAAPDENPEQKKAAAAAARAQKAAQKEEKKKQKSGKAPAADPVQKLIEEGTKSIHMYAAPLVQTPTDVPVSTTMYRMRPQM</sequence>
<evidence type="ECO:0000259" key="16">
    <source>
        <dbReference type="Pfam" id="PF03950"/>
    </source>
</evidence>
<dbReference type="FunFam" id="3.40.50.620:FF:000070">
    <property type="entry name" value="Bifunctional glutamate/proline--tRNA ligase"/>
    <property type="match status" value="1"/>
</dbReference>
<dbReference type="GO" id="GO:0006424">
    <property type="term" value="P:glutamyl-tRNA aminoacylation"/>
    <property type="evidence" value="ECO:0007669"/>
    <property type="project" value="InterPro"/>
</dbReference>
<dbReference type="Proteomes" id="UP000269793">
    <property type="component" value="Chromosome V"/>
</dbReference>
<evidence type="ECO:0000256" key="3">
    <source>
        <dbReference type="ARBA" id="ARBA00012835"/>
    </source>
</evidence>
<dbReference type="CDD" id="cd00807">
    <property type="entry name" value="GlnRS_core"/>
    <property type="match status" value="1"/>
</dbReference>
<dbReference type="InterPro" id="IPR049437">
    <property type="entry name" value="tRNA-synt_1c_C2"/>
</dbReference>
<dbReference type="Pfam" id="PF00749">
    <property type="entry name" value="tRNA-synt_1c"/>
    <property type="match status" value="1"/>
</dbReference>
<feature type="domain" description="Glutamyl/glutaminyl-tRNA synthetase class Ib anti-codon binding" evidence="16">
    <location>
        <begin position="505"/>
        <end position="593"/>
    </location>
</feature>
<evidence type="ECO:0000256" key="14">
    <source>
        <dbReference type="SAM" id="MobiDB-lite"/>
    </source>
</evidence>
<dbReference type="STRING" id="425264.A0A3G2S9P3"/>
<dbReference type="InterPro" id="IPR014729">
    <property type="entry name" value="Rossmann-like_a/b/a_fold"/>
</dbReference>
<comment type="catalytic activity">
    <reaction evidence="12">
        <text>tRNA(Glu) + L-glutamate + ATP = L-glutamyl-tRNA(Glu) + AMP + diphosphate</text>
        <dbReference type="Rhea" id="RHEA:23540"/>
        <dbReference type="Rhea" id="RHEA-COMP:9663"/>
        <dbReference type="Rhea" id="RHEA-COMP:9680"/>
        <dbReference type="ChEBI" id="CHEBI:29985"/>
        <dbReference type="ChEBI" id="CHEBI:30616"/>
        <dbReference type="ChEBI" id="CHEBI:33019"/>
        <dbReference type="ChEBI" id="CHEBI:78442"/>
        <dbReference type="ChEBI" id="CHEBI:78520"/>
        <dbReference type="ChEBI" id="CHEBI:456215"/>
        <dbReference type="EC" id="6.1.1.17"/>
    </reaction>
</comment>